<dbReference type="InterPro" id="IPR023271">
    <property type="entry name" value="Aquaporin-like"/>
</dbReference>
<evidence type="ECO:0000256" key="2">
    <source>
        <dbReference type="ARBA" id="ARBA00006175"/>
    </source>
</evidence>
<comment type="caution">
    <text evidence="10">The sequence shown here is derived from an EMBL/GenBank/DDBJ whole genome shotgun (WGS) entry which is preliminary data.</text>
</comment>
<feature type="transmembrane region" description="Helical" evidence="9">
    <location>
        <begin position="93"/>
        <end position="114"/>
    </location>
</feature>
<name>A0A511M8E4_9NOCA</name>
<protein>
    <submittedName>
        <fullName evidence="10">Glycerol transporter</fullName>
    </submittedName>
</protein>
<keyword evidence="3 7" id="KW-0813">Transport</keyword>
<dbReference type="GO" id="GO:0015254">
    <property type="term" value="F:glycerol channel activity"/>
    <property type="evidence" value="ECO:0007669"/>
    <property type="project" value="TreeGrafter"/>
</dbReference>
<keyword evidence="11" id="KW-1185">Reference proteome</keyword>
<dbReference type="Gene3D" id="1.20.1080.10">
    <property type="entry name" value="Glycerol uptake facilitator protein"/>
    <property type="match status" value="1"/>
</dbReference>
<comment type="subcellular location">
    <subcellularLocation>
        <location evidence="1">Membrane</location>
        <topology evidence="1">Multi-pass membrane protein</topology>
    </subcellularLocation>
</comment>
<evidence type="ECO:0000256" key="7">
    <source>
        <dbReference type="RuleBase" id="RU000477"/>
    </source>
</evidence>
<dbReference type="EMBL" id="BJXA01000005">
    <property type="protein sequence ID" value="GEM36831.1"/>
    <property type="molecule type" value="Genomic_DNA"/>
</dbReference>
<evidence type="ECO:0000256" key="8">
    <source>
        <dbReference type="SAM" id="MobiDB-lite"/>
    </source>
</evidence>
<evidence type="ECO:0000313" key="11">
    <source>
        <dbReference type="Proteomes" id="UP000321424"/>
    </source>
</evidence>
<dbReference type="PANTHER" id="PTHR43829:SF9">
    <property type="entry name" value="AQUAPORIN-9"/>
    <property type="match status" value="1"/>
</dbReference>
<feature type="region of interest" description="Disordered" evidence="8">
    <location>
        <begin position="221"/>
        <end position="247"/>
    </location>
</feature>
<evidence type="ECO:0000256" key="9">
    <source>
        <dbReference type="SAM" id="Phobius"/>
    </source>
</evidence>
<dbReference type="InterPro" id="IPR000425">
    <property type="entry name" value="MIP"/>
</dbReference>
<dbReference type="Pfam" id="PF00230">
    <property type="entry name" value="MIP"/>
    <property type="match status" value="1"/>
</dbReference>
<dbReference type="InterPro" id="IPR050363">
    <property type="entry name" value="MIP/Aquaporin"/>
</dbReference>
<organism evidence="10 11">
    <name type="scientific">Nocardia ninae NBRC 108245</name>
    <dbReference type="NCBI Taxonomy" id="1210091"/>
    <lineage>
        <taxon>Bacteria</taxon>
        <taxon>Bacillati</taxon>
        <taxon>Actinomycetota</taxon>
        <taxon>Actinomycetes</taxon>
        <taxon>Mycobacteriales</taxon>
        <taxon>Nocardiaceae</taxon>
        <taxon>Nocardia</taxon>
    </lineage>
</organism>
<evidence type="ECO:0000256" key="1">
    <source>
        <dbReference type="ARBA" id="ARBA00004141"/>
    </source>
</evidence>
<reference evidence="10 11" key="1">
    <citation type="submission" date="2019-07" db="EMBL/GenBank/DDBJ databases">
        <title>Whole genome shotgun sequence of Nocardia ninae NBRC 108245.</title>
        <authorList>
            <person name="Hosoyama A."/>
            <person name="Uohara A."/>
            <person name="Ohji S."/>
            <person name="Ichikawa N."/>
        </authorList>
    </citation>
    <scope>NUCLEOTIDE SEQUENCE [LARGE SCALE GENOMIC DNA]</scope>
    <source>
        <strain evidence="10 11">NBRC 108245</strain>
    </source>
</reference>
<proteinExistence type="inferred from homology"/>
<evidence type="ECO:0000256" key="4">
    <source>
        <dbReference type="ARBA" id="ARBA00022692"/>
    </source>
</evidence>
<keyword evidence="6 9" id="KW-0472">Membrane</keyword>
<comment type="similarity">
    <text evidence="2 7">Belongs to the MIP/aquaporin (TC 1.A.8) family.</text>
</comment>
<dbReference type="RefSeq" id="WP_147129064.1">
    <property type="nucleotide sequence ID" value="NZ_BJXA01000005.1"/>
</dbReference>
<accession>A0A511M8E4</accession>
<keyword evidence="5 9" id="KW-1133">Transmembrane helix</keyword>
<evidence type="ECO:0000313" key="10">
    <source>
        <dbReference type="EMBL" id="GEM36831.1"/>
    </source>
</evidence>
<dbReference type="GO" id="GO:0005886">
    <property type="term" value="C:plasma membrane"/>
    <property type="evidence" value="ECO:0007669"/>
    <property type="project" value="TreeGrafter"/>
</dbReference>
<dbReference type="PRINTS" id="PR00783">
    <property type="entry name" value="MINTRINSICP"/>
</dbReference>
<feature type="transmembrane region" description="Helical" evidence="9">
    <location>
        <begin position="252"/>
        <end position="274"/>
    </location>
</feature>
<feature type="transmembrane region" description="Helical" evidence="9">
    <location>
        <begin position="6"/>
        <end position="29"/>
    </location>
</feature>
<gene>
    <name evidence="10" type="ORF">NN4_13500</name>
</gene>
<feature type="transmembrane region" description="Helical" evidence="9">
    <location>
        <begin position="41"/>
        <end position="59"/>
    </location>
</feature>
<dbReference type="AlphaFoldDB" id="A0A511M8E4"/>
<evidence type="ECO:0000256" key="5">
    <source>
        <dbReference type="ARBA" id="ARBA00022989"/>
    </source>
</evidence>
<feature type="transmembrane region" description="Helical" evidence="9">
    <location>
        <begin position="171"/>
        <end position="192"/>
    </location>
</feature>
<sequence>MNFGSIFLSEALGTGMLVLLGVGVVANVLLTKSKGFDGGWLLINFGWGFGVLAGVYVAYKTGGHLNPAYTIGVLFSGADQYGPDIDITVATTIAYITGQLVGAFIGANLAYVAYKRHFDEETDEAKKLGVFATGPAIRGLRWNFATEVIATFALVLVLLSIGHTATGLGPLAAALLVVGIGASLGGPTGYAINPARDLGPRLAHALLPVSKGVAAAPVREPAGAGVGGSSAERLPEHTGSPGPNRKSSDWSYAWVPILGPLAGGVLAGLASQVLF</sequence>
<evidence type="ECO:0000256" key="6">
    <source>
        <dbReference type="ARBA" id="ARBA00023136"/>
    </source>
</evidence>
<dbReference type="PANTHER" id="PTHR43829">
    <property type="entry name" value="AQUAPORIN OR AQUAGLYCEROPORIN RELATED"/>
    <property type="match status" value="1"/>
</dbReference>
<feature type="transmembrane region" description="Helical" evidence="9">
    <location>
        <begin position="144"/>
        <end position="165"/>
    </location>
</feature>
<dbReference type="SUPFAM" id="SSF81338">
    <property type="entry name" value="Aquaporin-like"/>
    <property type="match status" value="1"/>
</dbReference>
<keyword evidence="4 7" id="KW-0812">Transmembrane</keyword>
<dbReference type="Proteomes" id="UP000321424">
    <property type="component" value="Unassembled WGS sequence"/>
</dbReference>
<evidence type="ECO:0000256" key="3">
    <source>
        <dbReference type="ARBA" id="ARBA00022448"/>
    </source>
</evidence>
<dbReference type="OrthoDB" id="9807293at2"/>